<dbReference type="InterPro" id="IPR014966">
    <property type="entry name" value="FRG-dom"/>
</dbReference>
<feature type="domain" description="FRG" evidence="1">
    <location>
        <begin position="30"/>
        <end position="131"/>
    </location>
</feature>
<protein>
    <submittedName>
        <fullName evidence="2">FRG domain-containing protein</fullName>
    </submittedName>
</protein>
<evidence type="ECO:0000313" key="3">
    <source>
        <dbReference type="Proteomes" id="UP001574170"/>
    </source>
</evidence>
<evidence type="ECO:0000313" key="2">
    <source>
        <dbReference type="EMBL" id="MFA9193762.1"/>
    </source>
</evidence>
<gene>
    <name evidence="2" type="ORF">AAGV33_05045</name>
</gene>
<proteinExistence type="predicted"/>
<reference evidence="2 3" key="1">
    <citation type="submission" date="2024-04" db="EMBL/GenBank/DDBJ databases">
        <title>New Clade of Flavobacterium.</title>
        <authorList>
            <person name="Matos L."/>
            <person name="Proenca D.N."/>
            <person name="Fransisco R.M."/>
            <person name="Chung A.P."/>
            <person name="Maccario L."/>
            <person name="Sorensen S.J."/>
            <person name="Morais P.V."/>
        </authorList>
    </citation>
    <scope>NUCLEOTIDE SEQUENCE [LARGE SCALE GENOMIC DNA]</scope>
    <source>
        <strain evidence="2 3">FBOR7N2.3</strain>
    </source>
</reference>
<comment type="caution">
    <text evidence="2">The sequence shown here is derived from an EMBL/GenBank/DDBJ whole genome shotgun (WGS) entry which is preliminary data.</text>
</comment>
<name>A0ABV4TK84_9FLAO</name>
<organism evidence="2 3">
    <name type="scientific">Flavobacterium magnesitis</name>
    <dbReference type="NCBI Taxonomy" id="3138077"/>
    <lineage>
        <taxon>Bacteria</taxon>
        <taxon>Pseudomonadati</taxon>
        <taxon>Bacteroidota</taxon>
        <taxon>Flavobacteriia</taxon>
        <taxon>Flavobacteriales</taxon>
        <taxon>Flavobacteriaceae</taxon>
        <taxon>Flavobacterium</taxon>
    </lineage>
</organism>
<keyword evidence="3" id="KW-1185">Reference proteome</keyword>
<dbReference type="Pfam" id="PF08867">
    <property type="entry name" value="FRG"/>
    <property type="match status" value="1"/>
</dbReference>
<dbReference type="EMBL" id="JBCFQK010000004">
    <property type="protein sequence ID" value="MFA9193762.1"/>
    <property type="molecule type" value="Genomic_DNA"/>
</dbReference>
<dbReference type="SMART" id="SM00901">
    <property type="entry name" value="FRG"/>
    <property type="match status" value="1"/>
</dbReference>
<sequence>MKKFDINDYEDFENIISYASAGTLSWQPKPLFEPLYRGHSKKTYQLKSGIARCCKSAKEIQELEENLINDFKKLVTNISDYKNIIHLNEEISDYENDWRWLEQMQHFRIPTRLLDWSLKPEIALFFAVESD</sequence>
<dbReference type="Proteomes" id="UP001574170">
    <property type="component" value="Unassembled WGS sequence"/>
</dbReference>
<dbReference type="RefSeq" id="WP_373390859.1">
    <property type="nucleotide sequence ID" value="NZ_JBCFQK010000004.1"/>
</dbReference>
<accession>A0ABV4TK84</accession>
<evidence type="ECO:0000259" key="1">
    <source>
        <dbReference type="SMART" id="SM00901"/>
    </source>
</evidence>